<evidence type="ECO:0000256" key="2">
    <source>
        <dbReference type="ARBA" id="ARBA00023002"/>
    </source>
</evidence>
<reference evidence="4 5" key="1">
    <citation type="journal article" date="2013" name="ISME J.">
        <title>By their genes ye shall know them: genomic signatures of predatory bacteria.</title>
        <authorList>
            <person name="Pasternak Z."/>
            <person name="Pietrokovski S."/>
            <person name="Rotem O."/>
            <person name="Gophna U."/>
            <person name="Lurie-Weinberger M.N."/>
            <person name="Jurkevitch E."/>
        </authorList>
    </citation>
    <scope>NUCLEOTIDE SEQUENCE [LARGE SCALE GENOMIC DNA]</scope>
    <source>
        <strain evidence="4">EPB</strain>
    </source>
</reference>
<dbReference type="EC" id="1.6.5.5" evidence="4"/>
<dbReference type="CDD" id="cd05276">
    <property type="entry name" value="p53_inducible_oxidoreductase"/>
    <property type="match status" value="1"/>
</dbReference>
<keyword evidence="2 4" id="KW-0560">Oxidoreductase</keyword>
<dbReference type="Gene3D" id="3.90.180.10">
    <property type="entry name" value="Medium-chain alcohol dehydrogenases, catalytic domain"/>
    <property type="match status" value="1"/>
</dbReference>
<dbReference type="Gene3D" id="3.40.50.720">
    <property type="entry name" value="NAD(P)-binding Rossmann-like Domain"/>
    <property type="match status" value="1"/>
</dbReference>
<dbReference type="SUPFAM" id="SSF51735">
    <property type="entry name" value="NAD(P)-binding Rossmann-fold domains"/>
    <property type="match status" value="1"/>
</dbReference>
<evidence type="ECO:0000259" key="3">
    <source>
        <dbReference type="SMART" id="SM00829"/>
    </source>
</evidence>
<organism evidence="4 5">
    <name type="scientific">Micavibrio aeruginosavorus EPB</name>
    <dbReference type="NCBI Taxonomy" id="349215"/>
    <lineage>
        <taxon>Bacteria</taxon>
        <taxon>Pseudomonadati</taxon>
        <taxon>Bdellovibrionota</taxon>
        <taxon>Bdellovibrionia</taxon>
        <taxon>Bdellovibrionales</taxon>
        <taxon>Pseudobdellovibrionaceae</taxon>
        <taxon>Micavibrio</taxon>
    </lineage>
</organism>
<dbReference type="Pfam" id="PF13602">
    <property type="entry name" value="ADH_zinc_N_2"/>
    <property type="match status" value="1"/>
</dbReference>
<dbReference type="PANTHER" id="PTHR48106:SF8">
    <property type="entry name" value="OS02G0805600 PROTEIN"/>
    <property type="match status" value="1"/>
</dbReference>
<dbReference type="AlphaFoldDB" id="M4VJZ5"/>
<feature type="domain" description="Enoyl reductase (ER)" evidence="3">
    <location>
        <begin position="14"/>
        <end position="322"/>
    </location>
</feature>
<accession>M4VJZ5</accession>
<dbReference type="InterPro" id="IPR020843">
    <property type="entry name" value="ER"/>
</dbReference>
<dbReference type="GO" id="GO:0070402">
    <property type="term" value="F:NADPH binding"/>
    <property type="evidence" value="ECO:0007669"/>
    <property type="project" value="TreeGrafter"/>
</dbReference>
<dbReference type="Proteomes" id="UP000011932">
    <property type="component" value="Chromosome"/>
</dbReference>
<dbReference type="KEGG" id="man:A11S_1587"/>
<evidence type="ECO:0000313" key="5">
    <source>
        <dbReference type="Proteomes" id="UP000011932"/>
    </source>
</evidence>
<evidence type="ECO:0000313" key="4">
    <source>
        <dbReference type="EMBL" id="AGH98391.1"/>
    </source>
</evidence>
<sequence length="324" mass="34077">MQQNMKAVEIQGFGTPDVLKIASRPVPNPVSGEVLVRVTAAGVNRPDLLQRIGKYPPPPGVSDIPGLEVAGEIVESHHPDWGVGDRVCALLAGGGYAEYAVVPGGQCLPIPQGLTMAQAAALPETTFTVWNNVFVRGHLKAGETVLIHGGSSGIGTTAIQMTKALGARVVITAGTDDKCAACIKLGADIAINYKTQDFVAEIAKIGGVDVILDMVGGDYIPRNLECLKLDGRHVSIASMNGAKAEIDIRTIMQKRIIMTGSTLRPRSVAEKSALAHGLRTHIWPLIEAGKITPLIHTTFPLAEAAKAHALLESGDMAGKIVLET</sequence>
<dbReference type="SMART" id="SM00829">
    <property type="entry name" value="PKS_ER"/>
    <property type="match status" value="1"/>
</dbReference>
<keyword evidence="1" id="KW-0521">NADP</keyword>
<dbReference type="RefSeq" id="WP_015467924.1">
    <property type="nucleotide sequence ID" value="NC_020812.1"/>
</dbReference>
<protein>
    <submittedName>
        <fullName evidence="4">Quinone oxidoreductase</fullName>
        <ecNumber evidence="4">1.6.5.5</ecNumber>
    </submittedName>
</protein>
<dbReference type="PATRIC" id="fig|349215.9.peg.1531"/>
<dbReference type="InterPro" id="IPR036291">
    <property type="entry name" value="NAD(P)-bd_dom_sf"/>
</dbReference>
<proteinExistence type="predicted"/>
<gene>
    <name evidence="4" type="ORF">A11S_1587</name>
</gene>
<dbReference type="InterPro" id="IPR013154">
    <property type="entry name" value="ADH-like_N"/>
</dbReference>
<name>M4VJZ5_9BACT</name>
<dbReference type="InterPro" id="IPR011032">
    <property type="entry name" value="GroES-like_sf"/>
</dbReference>
<dbReference type="NCBIfam" id="TIGR02824">
    <property type="entry name" value="quinone_pig3"/>
    <property type="match status" value="1"/>
</dbReference>
<evidence type="ECO:0000256" key="1">
    <source>
        <dbReference type="ARBA" id="ARBA00022857"/>
    </source>
</evidence>
<dbReference type="GO" id="GO:0003960">
    <property type="term" value="F:quinone reductase (NADPH) activity"/>
    <property type="evidence" value="ECO:0007669"/>
    <property type="project" value="UniProtKB-EC"/>
</dbReference>
<dbReference type="EMBL" id="CP003538">
    <property type="protein sequence ID" value="AGH98391.1"/>
    <property type="molecule type" value="Genomic_DNA"/>
</dbReference>
<dbReference type="InterPro" id="IPR014189">
    <property type="entry name" value="Quinone_OxRdtase_PIG3"/>
</dbReference>
<dbReference type="STRING" id="349215.A11S_1587"/>
<dbReference type="SUPFAM" id="SSF50129">
    <property type="entry name" value="GroES-like"/>
    <property type="match status" value="1"/>
</dbReference>
<dbReference type="Pfam" id="PF08240">
    <property type="entry name" value="ADH_N"/>
    <property type="match status" value="1"/>
</dbReference>
<dbReference type="PANTHER" id="PTHR48106">
    <property type="entry name" value="QUINONE OXIDOREDUCTASE PIG3-RELATED"/>
    <property type="match status" value="1"/>
</dbReference>
<dbReference type="HOGENOM" id="CLU_026673_3_4_5"/>